<proteinExistence type="predicted"/>
<feature type="transmembrane region" description="Helical" evidence="1">
    <location>
        <begin position="104"/>
        <end position="127"/>
    </location>
</feature>
<dbReference type="Proteomes" id="UP001595859">
    <property type="component" value="Unassembled WGS sequence"/>
</dbReference>
<evidence type="ECO:0008006" key="4">
    <source>
        <dbReference type="Google" id="ProtNLM"/>
    </source>
</evidence>
<dbReference type="RefSeq" id="WP_378058558.1">
    <property type="nucleotide sequence ID" value="NZ_JBHSIS010000010.1"/>
</dbReference>
<dbReference type="EMBL" id="JBHSIS010000010">
    <property type="protein sequence ID" value="MFC4856596.1"/>
    <property type="molecule type" value="Genomic_DNA"/>
</dbReference>
<gene>
    <name evidence="2" type="ORF">ACFPCV_24085</name>
</gene>
<feature type="transmembrane region" description="Helical" evidence="1">
    <location>
        <begin position="16"/>
        <end position="37"/>
    </location>
</feature>
<keyword evidence="1" id="KW-1133">Transmembrane helix</keyword>
<comment type="caution">
    <text evidence="2">The sequence shown here is derived from an EMBL/GenBank/DDBJ whole genome shotgun (WGS) entry which is preliminary data.</text>
</comment>
<keyword evidence="1" id="KW-0812">Transmembrane</keyword>
<evidence type="ECO:0000256" key="1">
    <source>
        <dbReference type="SAM" id="Phobius"/>
    </source>
</evidence>
<accession>A0ABV9S7I9</accession>
<protein>
    <recommendedName>
        <fullName evidence="4">SPW repeat-containing protein</fullName>
    </recommendedName>
</protein>
<sequence length="133" mass="13331">MTTTAPATPKLLRQAVLLDGFATLPSGVLVTALAWVLAEPVGIPAGVLLGAGLFFVVWGAAVLYLGFRPVIDRRAAIAVGIVNLVCGVDGLLVVVAGIGDLTTLGTVLLTALSVAVLGIGAVQLFAATRGSRA</sequence>
<organism evidence="2 3">
    <name type="scientific">Actinophytocola glycyrrhizae</name>
    <dbReference type="NCBI Taxonomy" id="2044873"/>
    <lineage>
        <taxon>Bacteria</taxon>
        <taxon>Bacillati</taxon>
        <taxon>Actinomycetota</taxon>
        <taxon>Actinomycetes</taxon>
        <taxon>Pseudonocardiales</taxon>
        <taxon>Pseudonocardiaceae</taxon>
    </lineage>
</organism>
<reference evidence="3" key="1">
    <citation type="journal article" date="2019" name="Int. J. Syst. Evol. Microbiol.">
        <title>The Global Catalogue of Microorganisms (GCM) 10K type strain sequencing project: providing services to taxonomists for standard genome sequencing and annotation.</title>
        <authorList>
            <consortium name="The Broad Institute Genomics Platform"/>
            <consortium name="The Broad Institute Genome Sequencing Center for Infectious Disease"/>
            <person name="Wu L."/>
            <person name="Ma J."/>
        </authorList>
    </citation>
    <scope>NUCLEOTIDE SEQUENCE [LARGE SCALE GENOMIC DNA]</scope>
    <source>
        <strain evidence="3">ZS-22-S1</strain>
    </source>
</reference>
<keyword evidence="3" id="KW-1185">Reference proteome</keyword>
<feature type="transmembrane region" description="Helical" evidence="1">
    <location>
        <begin position="43"/>
        <end position="65"/>
    </location>
</feature>
<evidence type="ECO:0000313" key="3">
    <source>
        <dbReference type="Proteomes" id="UP001595859"/>
    </source>
</evidence>
<feature type="transmembrane region" description="Helical" evidence="1">
    <location>
        <begin position="77"/>
        <end position="98"/>
    </location>
</feature>
<keyword evidence="1" id="KW-0472">Membrane</keyword>
<evidence type="ECO:0000313" key="2">
    <source>
        <dbReference type="EMBL" id="MFC4856596.1"/>
    </source>
</evidence>
<name>A0ABV9S7I9_9PSEU</name>